<protein>
    <submittedName>
        <fullName evidence="1">Uncharacterized protein</fullName>
    </submittedName>
</protein>
<name>A0AAW3BB98_9TRYP</name>
<dbReference type="AlphaFoldDB" id="A0AAW3BB98"/>
<sequence>MLDDVPAWLERIAPDPSLPTGVRSLRRPARCARRRPAYGSGGGATSGAVWEAFGAVAARCCGACLGLLRTARWARGRPGAEWGFELILYRGE</sequence>
<keyword evidence="2" id="KW-1185">Reference proteome</keyword>
<comment type="caution">
    <text evidence="1">The sequence shown here is derived from an EMBL/GenBank/DDBJ whole genome shotgun (WGS) entry which is preliminary data.</text>
</comment>
<organism evidence="1 2">
    <name type="scientific">Leishmania naiffi</name>
    <dbReference type="NCBI Taxonomy" id="5678"/>
    <lineage>
        <taxon>Eukaryota</taxon>
        <taxon>Discoba</taxon>
        <taxon>Euglenozoa</taxon>
        <taxon>Kinetoplastea</taxon>
        <taxon>Metakinetoplastina</taxon>
        <taxon>Trypanosomatida</taxon>
        <taxon>Trypanosomatidae</taxon>
        <taxon>Leishmaniinae</taxon>
        <taxon>Leishmania</taxon>
        <taxon>Leishmania naiffi species complex</taxon>
    </lineage>
</organism>
<dbReference type="Proteomes" id="UP001501274">
    <property type="component" value="Unassembled WGS sequence"/>
</dbReference>
<evidence type="ECO:0000313" key="2">
    <source>
        <dbReference type="Proteomes" id="UP001501274"/>
    </source>
</evidence>
<accession>A0AAW3BB98</accession>
<evidence type="ECO:0000313" key="1">
    <source>
        <dbReference type="EMBL" id="KAL0518786.1"/>
    </source>
</evidence>
<proteinExistence type="predicted"/>
<dbReference type="EMBL" id="JBAMZN010000035">
    <property type="protein sequence ID" value="KAL0518786.1"/>
    <property type="molecule type" value="Genomic_DNA"/>
</dbReference>
<reference evidence="1 2" key="1">
    <citation type="submission" date="2024-02" db="EMBL/GenBank/DDBJ databases">
        <title>FIRST GENOME SEQUENCES OF Leishmania (Viannia) shawi, Leishmania (Viannia) lindenbergi AND Leishmania (Viannia) utingensis.</title>
        <authorList>
            <person name="Resadore F."/>
            <person name="Custodio M.G.F."/>
            <person name="Boite M.C."/>
            <person name="Cupolillo E."/>
            <person name="Ferreira G.E.M."/>
        </authorList>
    </citation>
    <scope>NUCLEOTIDE SEQUENCE [LARGE SCALE GENOMIC DNA]</scope>
    <source>
        <strain evidence="1 2">MDAS/BR/1979/M5533</strain>
    </source>
</reference>
<gene>
    <name evidence="1" type="ORF">Q4I28_007061</name>
</gene>